<reference evidence="3" key="1">
    <citation type="journal article" date="2013" name="Nature">
        <title>Pan genome of the phytoplankton Emiliania underpins its global distribution.</title>
        <authorList>
            <person name="Read B.A."/>
            <person name="Kegel J."/>
            <person name="Klute M.J."/>
            <person name="Kuo A."/>
            <person name="Lefebvre S.C."/>
            <person name="Maumus F."/>
            <person name="Mayer C."/>
            <person name="Miller J."/>
            <person name="Monier A."/>
            <person name="Salamov A."/>
            <person name="Young J."/>
            <person name="Aguilar M."/>
            <person name="Claverie J.M."/>
            <person name="Frickenhaus S."/>
            <person name="Gonzalez K."/>
            <person name="Herman E.K."/>
            <person name="Lin Y.C."/>
            <person name="Napier J."/>
            <person name="Ogata H."/>
            <person name="Sarno A.F."/>
            <person name="Shmutz J."/>
            <person name="Schroeder D."/>
            <person name="de Vargas C."/>
            <person name="Verret F."/>
            <person name="von Dassow P."/>
            <person name="Valentin K."/>
            <person name="Van de Peer Y."/>
            <person name="Wheeler G."/>
            <person name="Dacks J.B."/>
            <person name="Delwiche C.F."/>
            <person name="Dyhrman S.T."/>
            <person name="Glockner G."/>
            <person name="John U."/>
            <person name="Richards T."/>
            <person name="Worden A.Z."/>
            <person name="Zhang X."/>
            <person name="Grigoriev I.V."/>
            <person name="Allen A.E."/>
            <person name="Bidle K."/>
            <person name="Borodovsky M."/>
            <person name="Bowler C."/>
            <person name="Brownlee C."/>
            <person name="Cock J.M."/>
            <person name="Elias M."/>
            <person name="Gladyshev V.N."/>
            <person name="Groth M."/>
            <person name="Guda C."/>
            <person name="Hadaegh A."/>
            <person name="Iglesias-Rodriguez M.D."/>
            <person name="Jenkins J."/>
            <person name="Jones B.M."/>
            <person name="Lawson T."/>
            <person name="Leese F."/>
            <person name="Lindquist E."/>
            <person name="Lobanov A."/>
            <person name="Lomsadze A."/>
            <person name="Malik S.B."/>
            <person name="Marsh M.E."/>
            <person name="Mackinder L."/>
            <person name="Mock T."/>
            <person name="Mueller-Roeber B."/>
            <person name="Pagarete A."/>
            <person name="Parker M."/>
            <person name="Probert I."/>
            <person name="Quesneville H."/>
            <person name="Raines C."/>
            <person name="Rensing S.A."/>
            <person name="Riano-Pachon D.M."/>
            <person name="Richier S."/>
            <person name="Rokitta S."/>
            <person name="Shiraiwa Y."/>
            <person name="Soanes D.M."/>
            <person name="van der Giezen M."/>
            <person name="Wahlund T.M."/>
            <person name="Williams B."/>
            <person name="Wilson W."/>
            <person name="Wolfe G."/>
            <person name="Wurch L.L."/>
        </authorList>
    </citation>
    <scope>NUCLEOTIDE SEQUENCE</scope>
</reference>
<dbReference type="HOGENOM" id="CLU_033121_0_0_1"/>
<evidence type="ECO:0000259" key="1">
    <source>
        <dbReference type="Pfam" id="PF08241"/>
    </source>
</evidence>
<sequence length="587" mass="62517">MDNIDYKAKVGFVPAGDGGRVTIVLSFASESPSLLGAEACGAKNALVKDVPAKSGAAASDESIIKKDLAAAEAPAAGTVDSDKATSLLGAKACGVKNDVKDISVATSGTEDISPPFCPQPWPQLSLPQSMKGCRLGWALSWLLLLDSAQLCASWTPAEGASVNAFARKYSQPNCRVLDVGGRVIQGGPRKTFEARGCNYTSMDIEAHSSVDVVYTPGSPFPFSDGAFDVSITVSTFEHDPMFWLTIREMARITRLGGHVFCLTPSTGQYHAHPGDNYRFLPDAGAALAFWIGLDLHGLPSYPLQLLDVYLLRGTLHESCMTFLRTTEPAVASTLPDLGMQCVKGSLMSGTCHNITGSSGIKGWIQGAHQGAQRLEGLRDFVGALPTVTTGSSPGRRAPRALHIGGVGPQSAEVHSATALLAGHGYVFDLHDARLGSGGRGKRRHASHAYQIPSRTGEFDLSVAISTLEHDPLWWMTVREMARVTKVGGHVYVSVVSTGPYQPAPGDAFRFMADSPAAIAFWTGRPLGSAPAYPLRVHKSRLLEGKPYHQFSNPTGTSTLEMVFARVEDPSLYFTCKDVARKERGGAC</sequence>
<dbReference type="RefSeq" id="XP_005765460.1">
    <property type="nucleotide sequence ID" value="XM_005765403.1"/>
</dbReference>
<proteinExistence type="predicted"/>
<protein>
    <recommendedName>
        <fullName evidence="1">Methyltransferase type 11 domain-containing protein</fullName>
    </recommendedName>
</protein>
<dbReference type="EnsemblProtists" id="EOD13031">
    <property type="protein sequence ID" value="EOD13031"/>
    <property type="gene ID" value="EMIHUDRAFT_247160"/>
</dbReference>
<name>A0A0D3IP46_EMIH1</name>
<dbReference type="SUPFAM" id="SSF53335">
    <property type="entry name" value="S-adenosyl-L-methionine-dependent methyltransferases"/>
    <property type="match status" value="2"/>
</dbReference>
<dbReference type="KEGG" id="ehx:EMIHUDRAFT_247160"/>
<dbReference type="Pfam" id="PF08241">
    <property type="entry name" value="Methyltransf_11"/>
    <property type="match status" value="2"/>
</dbReference>
<dbReference type="InterPro" id="IPR013216">
    <property type="entry name" value="Methyltransf_11"/>
</dbReference>
<dbReference type="PaxDb" id="2903-EOD13031"/>
<feature type="domain" description="Methyltransferase type 11" evidence="1">
    <location>
        <begin position="188"/>
        <end position="261"/>
    </location>
</feature>
<feature type="domain" description="Methyltransferase type 11" evidence="1">
    <location>
        <begin position="444"/>
        <end position="491"/>
    </location>
</feature>
<evidence type="ECO:0000313" key="3">
    <source>
        <dbReference type="Proteomes" id="UP000013827"/>
    </source>
</evidence>
<evidence type="ECO:0000313" key="2">
    <source>
        <dbReference type="EnsemblProtists" id="EOD13031"/>
    </source>
</evidence>
<dbReference type="GO" id="GO:0008757">
    <property type="term" value="F:S-adenosylmethionine-dependent methyltransferase activity"/>
    <property type="evidence" value="ECO:0007669"/>
    <property type="project" value="InterPro"/>
</dbReference>
<dbReference type="InterPro" id="IPR029063">
    <property type="entry name" value="SAM-dependent_MTases_sf"/>
</dbReference>
<dbReference type="GeneID" id="17259182"/>
<accession>A0A0D3IP46</accession>
<dbReference type="Gene3D" id="3.40.50.150">
    <property type="entry name" value="Vaccinia Virus protein VP39"/>
    <property type="match status" value="2"/>
</dbReference>
<dbReference type="Proteomes" id="UP000013827">
    <property type="component" value="Unassembled WGS sequence"/>
</dbReference>
<reference evidence="2" key="2">
    <citation type="submission" date="2024-10" db="UniProtKB">
        <authorList>
            <consortium name="EnsemblProtists"/>
        </authorList>
    </citation>
    <scope>IDENTIFICATION</scope>
</reference>
<organism evidence="2 3">
    <name type="scientific">Emiliania huxleyi (strain CCMP1516)</name>
    <dbReference type="NCBI Taxonomy" id="280463"/>
    <lineage>
        <taxon>Eukaryota</taxon>
        <taxon>Haptista</taxon>
        <taxon>Haptophyta</taxon>
        <taxon>Prymnesiophyceae</taxon>
        <taxon>Isochrysidales</taxon>
        <taxon>Noelaerhabdaceae</taxon>
        <taxon>Emiliania</taxon>
    </lineage>
</organism>
<keyword evidence="3" id="KW-1185">Reference proteome</keyword>
<dbReference type="AlphaFoldDB" id="A0A0D3IP46"/>